<comment type="function">
    <text evidence="8">Probably functions as a manganese efflux pump.</text>
</comment>
<dbReference type="Proteomes" id="UP000475385">
    <property type="component" value="Unassembled WGS sequence"/>
</dbReference>
<feature type="transmembrane region" description="Helical" evidence="8">
    <location>
        <begin position="103"/>
        <end position="127"/>
    </location>
</feature>
<dbReference type="InterPro" id="IPR022929">
    <property type="entry name" value="Put_MntP"/>
</dbReference>
<dbReference type="AlphaFoldDB" id="A0A6M1LP96"/>
<protein>
    <recommendedName>
        <fullName evidence="8">Putative manganese efflux pump MntP</fullName>
    </recommendedName>
</protein>
<dbReference type="GO" id="GO:0005886">
    <property type="term" value="C:plasma membrane"/>
    <property type="evidence" value="ECO:0007669"/>
    <property type="project" value="UniProtKB-SubCell"/>
</dbReference>
<dbReference type="RefSeq" id="WP_164695518.1">
    <property type="nucleotide sequence ID" value="NZ_JAAIKB010000006.1"/>
</dbReference>
<evidence type="ECO:0000256" key="4">
    <source>
        <dbReference type="ARBA" id="ARBA00022989"/>
    </source>
</evidence>
<dbReference type="HAMAP" id="MF_01521">
    <property type="entry name" value="MntP_pump"/>
    <property type="match status" value="1"/>
</dbReference>
<dbReference type="Pfam" id="PF02659">
    <property type="entry name" value="Mntp"/>
    <property type="match status" value="1"/>
</dbReference>
<evidence type="ECO:0000256" key="2">
    <source>
        <dbReference type="ARBA" id="ARBA00022475"/>
    </source>
</evidence>
<dbReference type="InterPro" id="IPR003810">
    <property type="entry name" value="Mntp/YtaF"/>
</dbReference>
<comment type="subcellular location">
    <subcellularLocation>
        <location evidence="8">Cell membrane</location>
        <topology evidence="8">Multi-pass membrane protein</topology>
    </subcellularLocation>
</comment>
<keyword evidence="7 8" id="KW-0464">Manganese</keyword>
<sequence>MSPMTTLALAMGMSVDAFAAAIGKGAALERPRFTEALRTGLVFGAVEAVTPVIGWALGMAASAHVAAVDHWLAFLILGLVGGRMLWGATQAEPPAERPRRHGTALLLATAIGTSLDAMAVGVTLAFLDVDITIAAAAIGLATAVMATIGMLVGRWLGGRFGRAAEALGGVALVLLGTKILLEHTILA</sequence>
<dbReference type="EMBL" id="JAAIKB010000006">
    <property type="protein sequence ID" value="NGM21614.1"/>
    <property type="molecule type" value="Genomic_DNA"/>
</dbReference>
<keyword evidence="3 8" id="KW-0812">Transmembrane</keyword>
<feature type="transmembrane region" description="Helical" evidence="8">
    <location>
        <begin position="6"/>
        <end position="28"/>
    </location>
</feature>
<keyword evidence="4 8" id="KW-1133">Transmembrane helix</keyword>
<feature type="transmembrane region" description="Helical" evidence="8">
    <location>
        <begin position="133"/>
        <end position="156"/>
    </location>
</feature>
<proteinExistence type="inferred from homology"/>
<feature type="transmembrane region" description="Helical" evidence="8">
    <location>
        <begin position="71"/>
        <end position="91"/>
    </location>
</feature>
<dbReference type="PANTHER" id="PTHR35529:SF1">
    <property type="entry name" value="MANGANESE EFFLUX PUMP MNTP-RELATED"/>
    <property type="match status" value="1"/>
</dbReference>
<keyword evidence="10" id="KW-1185">Reference proteome</keyword>
<keyword evidence="1 8" id="KW-0813">Transport</keyword>
<dbReference type="PANTHER" id="PTHR35529">
    <property type="entry name" value="MANGANESE EFFLUX PUMP MNTP-RELATED"/>
    <property type="match status" value="1"/>
</dbReference>
<evidence type="ECO:0000256" key="1">
    <source>
        <dbReference type="ARBA" id="ARBA00022448"/>
    </source>
</evidence>
<gene>
    <name evidence="8" type="primary">mntP</name>
    <name evidence="9" type="ORF">G3576_16445</name>
</gene>
<organism evidence="9 10">
    <name type="scientific">Falsiroseomonas algicola</name>
    <dbReference type="NCBI Taxonomy" id="2716930"/>
    <lineage>
        <taxon>Bacteria</taxon>
        <taxon>Pseudomonadati</taxon>
        <taxon>Pseudomonadota</taxon>
        <taxon>Alphaproteobacteria</taxon>
        <taxon>Acetobacterales</taxon>
        <taxon>Roseomonadaceae</taxon>
        <taxon>Falsiroseomonas</taxon>
    </lineage>
</organism>
<evidence type="ECO:0000256" key="7">
    <source>
        <dbReference type="ARBA" id="ARBA00023211"/>
    </source>
</evidence>
<evidence type="ECO:0000313" key="9">
    <source>
        <dbReference type="EMBL" id="NGM21614.1"/>
    </source>
</evidence>
<name>A0A6M1LP96_9PROT</name>
<evidence type="ECO:0000256" key="8">
    <source>
        <dbReference type="HAMAP-Rule" id="MF_01521"/>
    </source>
</evidence>
<comment type="caution">
    <text evidence="9">The sequence shown here is derived from an EMBL/GenBank/DDBJ whole genome shotgun (WGS) entry which is preliminary data.</text>
</comment>
<keyword evidence="6 8" id="KW-0472">Membrane</keyword>
<evidence type="ECO:0000313" key="10">
    <source>
        <dbReference type="Proteomes" id="UP000475385"/>
    </source>
</evidence>
<dbReference type="GO" id="GO:0005384">
    <property type="term" value="F:manganese ion transmembrane transporter activity"/>
    <property type="evidence" value="ECO:0007669"/>
    <property type="project" value="UniProtKB-UniRule"/>
</dbReference>
<evidence type="ECO:0000256" key="3">
    <source>
        <dbReference type="ARBA" id="ARBA00022692"/>
    </source>
</evidence>
<evidence type="ECO:0000256" key="6">
    <source>
        <dbReference type="ARBA" id="ARBA00023136"/>
    </source>
</evidence>
<accession>A0A6M1LP96</accession>
<keyword evidence="2 8" id="KW-1003">Cell membrane</keyword>
<keyword evidence="5 8" id="KW-0406">Ion transport</keyword>
<comment type="similarity">
    <text evidence="8">Belongs to the MntP (TC 9.B.29) family.</text>
</comment>
<reference evidence="9 10" key="1">
    <citation type="submission" date="2020-02" db="EMBL/GenBank/DDBJ databases">
        <authorList>
            <person name="Kim H.M."/>
            <person name="Jeon C.O."/>
        </authorList>
    </citation>
    <scope>NUCLEOTIDE SEQUENCE [LARGE SCALE GENOMIC DNA]</scope>
    <source>
        <strain evidence="9 10">PeD5</strain>
    </source>
</reference>
<evidence type="ECO:0000256" key="5">
    <source>
        <dbReference type="ARBA" id="ARBA00023065"/>
    </source>
</evidence>
<feature type="transmembrane region" description="Helical" evidence="8">
    <location>
        <begin position="40"/>
        <end position="65"/>
    </location>
</feature>
<reference evidence="9 10" key="2">
    <citation type="submission" date="2020-03" db="EMBL/GenBank/DDBJ databases">
        <title>Roseomonas stagni sp. nov., isolated from pond water in Japan.</title>
        <authorList>
            <person name="Furuhata K."/>
            <person name="Miyamoto H."/>
            <person name="Goto K."/>
        </authorList>
    </citation>
    <scope>NUCLEOTIDE SEQUENCE [LARGE SCALE GENOMIC DNA]</scope>
    <source>
        <strain evidence="9 10">PeD5</strain>
    </source>
</reference>